<name>A0A074LJC9_9BACL</name>
<feature type="region of interest" description="Disordered" evidence="1">
    <location>
        <begin position="106"/>
        <end position="241"/>
    </location>
</feature>
<gene>
    <name evidence="3" type="ORF">EL26_16005</name>
</gene>
<feature type="compositionally biased region" description="Low complexity" evidence="1">
    <location>
        <begin position="115"/>
        <end position="126"/>
    </location>
</feature>
<evidence type="ECO:0000313" key="3">
    <source>
        <dbReference type="EMBL" id="KEO82286.1"/>
    </source>
</evidence>
<feature type="chain" id="PRO_5039046852" description="Lipoprotein" evidence="2">
    <location>
        <begin position="25"/>
        <end position="272"/>
    </location>
</feature>
<dbReference type="RefSeq" id="WP_038090698.1">
    <property type="nucleotide sequence ID" value="NZ_JMIR01000024.1"/>
</dbReference>
<dbReference type="Proteomes" id="UP000027931">
    <property type="component" value="Unassembled WGS sequence"/>
</dbReference>
<feature type="signal peptide" evidence="2">
    <location>
        <begin position="1"/>
        <end position="24"/>
    </location>
</feature>
<evidence type="ECO:0000313" key="4">
    <source>
        <dbReference type="Proteomes" id="UP000027931"/>
    </source>
</evidence>
<dbReference type="EMBL" id="JMIR01000024">
    <property type="protein sequence ID" value="KEO82286.1"/>
    <property type="molecule type" value="Genomic_DNA"/>
</dbReference>
<comment type="caution">
    <text evidence="3">The sequence shown here is derived from an EMBL/GenBank/DDBJ whole genome shotgun (WGS) entry which is preliminary data.</text>
</comment>
<evidence type="ECO:0000256" key="1">
    <source>
        <dbReference type="SAM" id="MobiDB-lite"/>
    </source>
</evidence>
<sequence length="272" mass="27522">MKTWFGSRSLQGAAVILLASSVLAGCGNQSGSSVNNAVDNAHTNTVPRLYTASNQLGLPGLTHGANLRSDRNIEARVNAIPGISTTSVLTTGNTAYVLLDAGSRTGKGSTGTGTTGTRSLGGHTSTMRGTSYNPTPGTGMAFNGPARARSTNTYGGTREIGAGRGGTTGASEGTGVRIDPPGLAGSNDRSSELTPTNPITPTTPKTGKVVTGRSGMGTSSANANTNAGSRNLPPVGISSTSSITTDMQTRIISTIRAANPVIQNIYFVTKVH</sequence>
<keyword evidence="2" id="KW-0732">Signal</keyword>
<protein>
    <recommendedName>
        <fullName evidence="5">Lipoprotein</fullName>
    </recommendedName>
</protein>
<feature type="compositionally biased region" description="Low complexity" evidence="1">
    <location>
        <begin position="194"/>
        <end position="212"/>
    </location>
</feature>
<evidence type="ECO:0000256" key="2">
    <source>
        <dbReference type="SAM" id="SignalP"/>
    </source>
</evidence>
<dbReference type="PROSITE" id="PS51257">
    <property type="entry name" value="PROKAR_LIPOPROTEIN"/>
    <property type="match status" value="1"/>
</dbReference>
<dbReference type="AlphaFoldDB" id="A0A074LJC9"/>
<proteinExistence type="predicted"/>
<keyword evidence="4" id="KW-1185">Reference proteome</keyword>
<reference evidence="3 4" key="1">
    <citation type="journal article" date="2013" name="Int. J. Syst. Evol. Microbiol.">
        <title>Tumebacillus flagellatus sp. nov., an alpha-amylase/pullulanase-producing bacterium isolated from cassava wastewater.</title>
        <authorList>
            <person name="Wang Q."/>
            <person name="Xie N."/>
            <person name="Qin Y."/>
            <person name="Shen N."/>
            <person name="Zhu J."/>
            <person name="Mi H."/>
            <person name="Huang R."/>
        </authorList>
    </citation>
    <scope>NUCLEOTIDE SEQUENCE [LARGE SCALE GENOMIC DNA]</scope>
    <source>
        <strain evidence="3 4">GST4</strain>
    </source>
</reference>
<feature type="compositionally biased region" description="Polar residues" evidence="1">
    <location>
        <begin position="216"/>
        <end position="229"/>
    </location>
</feature>
<dbReference type="OrthoDB" id="1707228at2"/>
<evidence type="ECO:0008006" key="5">
    <source>
        <dbReference type="Google" id="ProtNLM"/>
    </source>
</evidence>
<organism evidence="3 4">
    <name type="scientific">Tumebacillus flagellatus</name>
    <dbReference type="NCBI Taxonomy" id="1157490"/>
    <lineage>
        <taxon>Bacteria</taxon>
        <taxon>Bacillati</taxon>
        <taxon>Bacillota</taxon>
        <taxon>Bacilli</taxon>
        <taxon>Bacillales</taxon>
        <taxon>Alicyclobacillaceae</taxon>
        <taxon>Tumebacillus</taxon>
    </lineage>
</organism>
<feature type="compositionally biased region" description="Polar residues" evidence="1">
    <location>
        <begin position="127"/>
        <end position="136"/>
    </location>
</feature>
<accession>A0A074LJC9</accession>